<protein>
    <submittedName>
        <fullName evidence="6">Response regulator transcription factor</fullName>
    </submittedName>
</protein>
<dbReference type="CDD" id="cd00383">
    <property type="entry name" value="trans_reg_C"/>
    <property type="match status" value="1"/>
</dbReference>
<comment type="caution">
    <text evidence="6">The sequence shown here is derived from an EMBL/GenBank/DDBJ whole genome shotgun (WGS) entry which is preliminary data.</text>
</comment>
<dbReference type="Proteomes" id="UP001652504">
    <property type="component" value="Unassembled WGS sequence"/>
</dbReference>
<dbReference type="EMBL" id="JAOWKX010000001">
    <property type="protein sequence ID" value="MCV2883167.1"/>
    <property type="molecule type" value="Genomic_DNA"/>
</dbReference>
<dbReference type="Pfam" id="PF00072">
    <property type="entry name" value="Response_reg"/>
    <property type="match status" value="1"/>
</dbReference>
<dbReference type="PROSITE" id="PS50110">
    <property type="entry name" value="RESPONSE_REGULATORY"/>
    <property type="match status" value="1"/>
</dbReference>
<dbReference type="Pfam" id="PF00486">
    <property type="entry name" value="Trans_reg_C"/>
    <property type="match status" value="1"/>
</dbReference>
<feature type="domain" description="OmpR/PhoB-type" evidence="5">
    <location>
        <begin position="125"/>
        <end position="224"/>
    </location>
</feature>
<dbReference type="PROSITE" id="PS51755">
    <property type="entry name" value="OMPR_PHOB"/>
    <property type="match status" value="1"/>
</dbReference>
<dbReference type="RefSeq" id="WP_263710371.1">
    <property type="nucleotide sequence ID" value="NZ_JAOWKX010000001.1"/>
</dbReference>
<dbReference type="InterPro" id="IPR036388">
    <property type="entry name" value="WH-like_DNA-bd_sf"/>
</dbReference>
<sequence length="227" mass="25504">MSNQILYVEDDIESANILTLYLQKAGLTVHHYDNVVDASRALTNLTFELALFDVMLPGGDGRTLLKHAVEKGIPSIMLTAVVDEEARILGFELGADDYVCKPYSPREVVSRVSALLRRSERNHQKTQIVSEGLIIDLTAKQVTLDAQWVPLTAAEFTLLETLASSPSQVFSREQLLDKINKDNTPVNDRIVDTHLANLRKKLRENKHTPRFIVTRYKLGYQFIGAIS</sequence>
<accession>A0ABT3A3B8</accession>
<keyword evidence="1 3" id="KW-0238">DNA-binding</keyword>
<evidence type="ECO:0000256" key="3">
    <source>
        <dbReference type="PROSITE-ProRule" id="PRU01091"/>
    </source>
</evidence>
<dbReference type="InterPro" id="IPR001789">
    <property type="entry name" value="Sig_transdc_resp-reg_receiver"/>
</dbReference>
<feature type="modified residue" description="4-aspartylphosphate" evidence="2">
    <location>
        <position position="53"/>
    </location>
</feature>
<evidence type="ECO:0000256" key="2">
    <source>
        <dbReference type="PROSITE-ProRule" id="PRU00169"/>
    </source>
</evidence>
<dbReference type="InterPro" id="IPR001867">
    <property type="entry name" value="OmpR/PhoB-type_DNA-bd"/>
</dbReference>
<gene>
    <name evidence="6" type="ORF">OE749_00465</name>
</gene>
<evidence type="ECO:0000313" key="6">
    <source>
        <dbReference type="EMBL" id="MCV2883167.1"/>
    </source>
</evidence>
<dbReference type="SUPFAM" id="SSF52172">
    <property type="entry name" value="CheY-like"/>
    <property type="match status" value="1"/>
</dbReference>
<dbReference type="PANTHER" id="PTHR48111">
    <property type="entry name" value="REGULATOR OF RPOS"/>
    <property type="match status" value="1"/>
</dbReference>
<proteinExistence type="predicted"/>
<evidence type="ECO:0000259" key="4">
    <source>
        <dbReference type="PROSITE" id="PS50110"/>
    </source>
</evidence>
<reference evidence="6 7" key="1">
    <citation type="submission" date="2022-10" db="EMBL/GenBank/DDBJ databases">
        <title>Aestuariibacter sp. AA17 isolated from Montipora capitata coral fragment.</title>
        <authorList>
            <person name="Emsley S.A."/>
            <person name="Pfannmuller K.M."/>
            <person name="Loughran R.M."/>
            <person name="Shlafstein M."/>
            <person name="Papke E."/>
            <person name="Saw J.H."/>
            <person name="Ushijima B."/>
            <person name="Videau P."/>
        </authorList>
    </citation>
    <scope>NUCLEOTIDE SEQUENCE [LARGE SCALE GENOMIC DNA]</scope>
    <source>
        <strain evidence="6 7">AA17</strain>
    </source>
</reference>
<feature type="DNA-binding region" description="OmpR/PhoB-type" evidence="3">
    <location>
        <begin position="125"/>
        <end position="224"/>
    </location>
</feature>
<evidence type="ECO:0000313" key="7">
    <source>
        <dbReference type="Proteomes" id="UP001652504"/>
    </source>
</evidence>
<dbReference type="Gene3D" id="6.10.250.690">
    <property type="match status" value="1"/>
</dbReference>
<keyword evidence="2" id="KW-0597">Phosphoprotein</keyword>
<dbReference type="PANTHER" id="PTHR48111:SF59">
    <property type="entry name" value="TRANSCRIPTIONAL REGULATORY PROTEIN BAER"/>
    <property type="match status" value="1"/>
</dbReference>
<feature type="domain" description="Response regulatory" evidence="4">
    <location>
        <begin position="4"/>
        <end position="116"/>
    </location>
</feature>
<dbReference type="InterPro" id="IPR039420">
    <property type="entry name" value="WalR-like"/>
</dbReference>
<organism evidence="6 7">
    <name type="scientific">Fluctibacter corallii</name>
    <dbReference type="NCBI Taxonomy" id="2984329"/>
    <lineage>
        <taxon>Bacteria</taxon>
        <taxon>Pseudomonadati</taxon>
        <taxon>Pseudomonadota</taxon>
        <taxon>Gammaproteobacteria</taxon>
        <taxon>Alteromonadales</taxon>
        <taxon>Alteromonadaceae</taxon>
        <taxon>Fluctibacter</taxon>
    </lineage>
</organism>
<dbReference type="SMART" id="SM00862">
    <property type="entry name" value="Trans_reg_C"/>
    <property type="match status" value="1"/>
</dbReference>
<evidence type="ECO:0000256" key="1">
    <source>
        <dbReference type="ARBA" id="ARBA00023125"/>
    </source>
</evidence>
<evidence type="ECO:0000259" key="5">
    <source>
        <dbReference type="PROSITE" id="PS51755"/>
    </source>
</evidence>
<name>A0ABT3A3B8_9ALTE</name>
<dbReference type="SMART" id="SM00448">
    <property type="entry name" value="REC"/>
    <property type="match status" value="1"/>
</dbReference>
<dbReference type="InterPro" id="IPR011006">
    <property type="entry name" value="CheY-like_superfamily"/>
</dbReference>
<dbReference type="Gene3D" id="1.10.10.10">
    <property type="entry name" value="Winged helix-like DNA-binding domain superfamily/Winged helix DNA-binding domain"/>
    <property type="match status" value="1"/>
</dbReference>
<keyword evidence="7" id="KW-1185">Reference proteome</keyword>
<dbReference type="Gene3D" id="3.40.50.2300">
    <property type="match status" value="1"/>
</dbReference>